<feature type="region of interest" description="Disordered" evidence="1">
    <location>
        <begin position="1"/>
        <end position="24"/>
    </location>
</feature>
<dbReference type="InterPro" id="IPR020103">
    <property type="entry name" value="PsdUridine_synth_cat_dom_sf"/>
</dbReference>
<dbReference type="STRING" id="595494.Tola_1300"/>
<dbReference type="EMBL" id="CP001616">
    <property type="protein sequence ID" value="ACQ92917.1"/>
    <property type="molecule type" value="Genomic_DNA"/>
</dbReference>
<dbReference type="GO" id="GO:0000455">
    <property type="term" value="P:enzyme-directed rRNA pseudouridine synthesis"/>
    <property type="evidence" value="ECO:0007669"/>
    <property type="project" value="TreeGrafter"/>
</dbReference>
<sequence>MQIRYSNTSSQEKQSKYEPHWLNKQPTPRHINASTFVLPYGKWRTVLDCLCDSFPAITRECWLNRFERGLILDNSQSPIAHDLPHQTGLRIYYFREIANEKPIPVQESILYMDEHLLIADKPHFLPVTPAGDYVSQTLLARLVARLNNFELQPLHRIDRHTAGLVMFSVQKKSRAAYQALFRDRKIEKRYEAIAPALPQIAFPHIRATRIERGEPFFLSQETAGTANSQTIIDVIERRADLWKYALNPVTGKKHQLRLHMSALGAPIYNDAFYPSVNDDVADDYQKPLQLLASELTFVDPVSGVKRHFKSEQRLLW</sequence>
<feature type="domain" description="Pseudouridine synthase RsuA/RluA-like" evidence="2">
    <location>
        <begin position="115"/>
        <end position="262"/>
    </location>
</feature>
<reference evidence="4" key="1">
    <citation type="submission" date="2009-05" db="EMBL/GenBank/DDBJ databases">
        <title>Complete sequence of Tolumonas auensis DSM 9187.</title>
        <authorList>
            <consortium name="US DOE Joint Genome Institute"/>
            <person name="Lucas S."/>
            <person name="Copeland A."/>
            <person name="Lapidus A."/>
            <person name="Glavina del Rio T."/>
            <person name="Tice H."/>
            <person name="Bruce D."/>
            <person name="Goodwin L."/>
            <person name="Pitluck S."/>
            <person name="Chertkov O."/>
            <person name="Brettin T."/>
            <person name="Detter J.C."/>
            <person name="Han C."/>
            <person name="Larimer F."/>
            <person name="Land M."/>
            <person name="Hauser L."/>
            <person name="Kyrpides N."/>
            <person name="Mikhailova N."/>
            <person name="Spring S."/>
            <person name="Beller H."/>
        </authorList>
    </citation>
    <scope>NUCLEOTIDE SEQUENCE [LARGE SCALE GENOMIC DNA]</scope>
    <source>
        <strain evidence="4">DSM 9187 / TA4</strain>
    </source>
</reference>
<name>C4LE96_TOLAT</name>
<dbReference type="GO" id="GO:0009982">
    <property type="term" value="F:pseudouridine synthase activity"/>
    <property type="evidence" value="ECO:0007669"/>
    <property type="project" value="InterPro"/>
</dbReference>
<dbReference type="Proteomes" id="UP000009073">
    <property type="component" value="Chromosome"/>
</dbReference>
<dbReference type="InterPro" id="IPR006145">
    <property type="entry name" value="PsdUridine_synth_RsuA/RluA"/>
</dbReference>
<dbReference type="InterPro" id="IPR050188">
    <property type="entry name" value="RluA_PseudoU_synthase"/>
</dbReference>
<dbReference type="Pfam" id="PF00849">
    <property type="entry name" value="PseudoU_synth_2"/>
    <property type="match status" value="1"/>
</dbReference>
<evidence type="ECO:0000256" key="1">
    <source>
        <dbReference type="SAM" id="MobiDB-lite"/>
    </source>
</evidence>
<feature type="compositionally biased region" description="Polar residues" evidence="1">
    <location>
        <begin position="1"/>
        <end position="12"/>
    </location>
</feature>
<accession>C4LE96</accession>
<dbReference type="InterPro" id="IPR006224">
    <property type="entry name" value="PsdUridine_synth_RluA-like_CS"/>
</dbReference>
<dbReference type="HOGENOM" id="CLU_016902_0_0_6"/>
<dbReference type="AlphaFoldDB" id="C4LE96"/>
<dbReference type="Gene3D" id="3.30.2350.10">
    <property type="entry name" value="Pseudouridine synthase"/>
    <property type="match status" value="1"/>
</dbReference>
<dbReference type="PANTHER" id="PTHR21600">
    <property type="entry name" value="MITOCHONDRIAL RNA PSEUDOURIDINE SYNTHASE"/>
    <property type="match status" value="1"/>
</dbReference>
<dbReference type="GO" id="GO:0140098">
    <property type="term" value="F:catalytic activity, acting on RNA"/>
    <property type="evidence" value="ECO:0007669"/>
    <property type="project" value="UniProtKB-ARBA"/>
</dbReference>
<protein>
    <submittedName>
        <fullName evidence="3">Pseudouridine synthase</fullName>
    </submittedName>
</protein>
<dbReference type="KEGG" id="tau:Tola_1300"/>
<dbReference type="GO" id="GO:0003723">
    <property type="term" value="F:RNA binding"/>
    <property type="evidence" value="ECO:0007669"/>
    <property type="project" value="InterPro"/>
</dbReference>
<evidence type="ECO:0000313" key="4">
    <source>
        <dbReference type="Proteomes" id="UP000009073"/>
    </source>
</evidence>
<proteinExistence type="predicted"/>
<dbReference type="eggNOG" id="COG0564">
    <property type="taxonomic scope" value="Bacteria"/>
</dbReference>
<evidence type="ECO:0000313" key="3">
    <source>
        <dbReference type="EMBL" id="ACQ92917.1"/>
    </source>
</evidence>
<dbReference type="PANTHER" id="PTHR21600:SF84">
    <property type="entry name" value="PSEUDOURIDINE SYNTHASE RSUA_RLUA-LIKE DOMAIN-CONTAINING PROTEIN"/>
    <property type="match status" value="1"/>
</dbReference>
<keyword evidence="4" id="KW-1185">Reference proteome</keyword>
<dbReference type="SUPFAM" id="SSF55120">
    <property type="entry name" value="Pseudouridine synthase"/>
    <property type="match status" value="1"/>
</dbReference>
<gene>
    <name evidence="3" type="ordered locus">Tola_1300</name>
</gene>
<organism evidence="3 4">
    <name type="scientific">Tolumonas auensis (strain DSM 9187 / NBRC 110442 / TA 4)</name>
    <dbReference type="NCBI Taxonomy" id="595494"/>
    <lineage>
        <taxon>Bacteria</taxon>
        <taxon>Pseudomonadati</taxon>
        <taxon>Pseudomonadota</taxon>
        <taxon>Gammaproteobacteria</taxon>
        <taxon>Aeromonadales</taxon>
        <taxon>Aeromonadaceae</taxon>
        <taxon>Tolumonas</taxon>
    </lineage>
</organism>
<dbReference type="OrthoDB" id="9807829at2"/>
<reference evidence="3 4" key="2">
    <citation type="journal article" date="2011" name="Stand. Genomic Sci.">
        <title>Complete genome sequence of Tolumonas auensis type strain (TA 4).</title>
        <authorList>
            <person name="Chertkov O."/>
            <person name="Copeland A."/>
            <person name="Lucas S."/>
            <person name="Lapidus A."/>
            <person name="Berry K.W."/>
            <person name="Detter J.C."/>
            <person name="Del Rio T.G."/>
            <person name="Hammon N."/>
            <person name="Dalin E."/>
            <person name="Tice H."/>
            <person name="Pitluck S."/>
            <person name="Richardson P."/>
            <person name="Bruce D."/>
            <person name="Goodwin L."/>
            <person name="Han C."/>
            <person name="Tapia R."/>
            <person name="Saunders E."/>
            <person name="Schmutz J."/>
            <person name="Brettin T."/>
            <person name="Larimer F."/>
            <person name="Land M."/>
            <person name="Hauser L."/>
            <person name="Spring S."/>
            <person name="Rohde M."/>
            <person name="Kyrpides N.C."/>
            <person name="Ivanova N."/>
            <person name="Goker M."/>
            <person name="Beller H.R."/>
            <person name="Klenk H.P."/>
            <person name="Woyke T."/>
        </authorList>
    </citation>
    <scope>NUCLEOTIDE SEQUENCE [LARGE SCALE GENOMIC DNA]</scope>
    <source>
        <strain evidence="4">DSM 9187 / TA4</strain>
    </source>
</reference>
<dbReference type="PROSITE" id="PS01129">
    <property type="entry name" value="PSI_RLU"/>
    <property type="match status" value="1"/>
</dbReference>
<evidence type="ECO:0000259" key="2">
    <source>
        <dbReference type="Pfam" id="PF00849"/>
    </source>
</evidence>